<evidence type="ECO:0000313" key="2">
    <source>
        <dbReference type="Proteomes" id="UP001501586"/>
    </source>
</evidence>
<dbReference type="Gene3D" id="3.40.50.1000">
    <property type="entry name" value="HAD superfamily/HAD-like"/>
    <property type="match status" value="3"/>
</dbReference>
<dbReference type="Proteomes" id="UP001501586">
    <property type="component" value="Unassembled WGS sequence"/>
</dbReference>
<dbReference type="InterPro" id="IPR050155">
    <property type="entry name" value="HAD-like_hydrolase_sf"/>
</dbReference>
<dbReference type="SFLD" id="SFLDS00003">
    <property type="entry name" value="Haloacid_Dehalogenase"/>
    <property type="match status" value="1"/>
</dbReference>
<dbReference type="InterPro" id="IPR023214">
    <property type="entry name" value="HAD_sf"/>
</dbReference>
<dbReference type="Pfam" id="PF00702">
    <property type="entry name" value="Hydrolase"/>
    <property type="match status" value="1"/>
</dbReference>
<name>A0ABP8EIR5_9MICO</name>
<dbReference type="EMBL" id="BAABAZ010000004">
    <property type="protein sequence ID" value="GAA4283827.1"/>
    <property type="molecule type" value="Genomic_DNA"/>
</dbReference>
<accession>A0ABP8EIR5</accession>
<dbReference type="SUPFAM" id="SSF56784">
    <property type="entry name" value="HAD-like"/>
    <property type="match status" value="1"/>
</dbReference>
<dbReference type="RefSeq" id="WP_236863911.1">
    <property type="nucleotide sequence ID" value="NZ_BAABAZ010000004.1"/>
</dbReference>
<reference evidence="2" key="1">
    <citation type="journal article" date="2019" name="Int. J. Syst. Evol. Microbiol.">
        <title>The Global Catalogue of Microorganisms (GCM) 10K type strain sequencing project: providing services to taxonomists for standard genome sequencing and annotation.</title>
        <authorList>
            <consortium name="The Broad Institute Genomics Platform"/>
            <consortium name="The Broad Institute Genome Sequencing Center for Infectious Disease"/>
            <person name="Wu L."/>
            <person name="Ma J."/>
        </authorList>
    </citation>
    <scope>NUCLEOTIDE SEQUENCE [LARGE SCALE GENOMIC DNA]</scope>
    <source>
        <strain evidence="2">JCM 17458</strain>
    </source>
</reference>
<dbReference type="SFLD" id="SFLDG01129">
    <property type="entry name" value="C1.5:_HAD__Beta-PGM__Phosphata"/>
    <property type="match status" value="1"/>
</dbReference>
<dbReference type="InterPro" id="IPR036412">
    <property type="entry name" value="HAD-like_sf"/>
</dbReference>
<protein>
    <recommendedName>
        <fullName evidence="3">HAD family hydrolase</fullName>
    </recommendedName>
</protein>
<dbReference type="PANTHER" id="PTHR43434:SF1">
    <property type="entry name" value="PHOSPHOGLYCOLATE PHOSPHATASE"/>
    <property type="match status" value="1"/>
</dbReference>
<gene>
    <name evidence="1" type="ORF">GCM10022261_13580</name>
</gene>
<organism evidence="1 2">
    <name type="scientific">Brevibacterium daeguense</name>
    <dbReference type="NCBI Taxonomy" id="909936"/>
    <lineage>
        <taxon>Bacteria</taxon>
        <taxon>Bacillati</taxon>
        <taxon>Actinomycetota</taxon>
        <taxon>Actinomycetes</taxon>
        <taxon>Micrococcales</taxon>
        <taxon>Brevibacteriaceae</taxon>
        <taxon>Brevibacterium</taxon>
    </lineage>
</organism>
<keyword evidence="2" id="KW-1185">Reference proteome</keyword>
<sequence>MASRKRTARLLVVDLDDTLWTWFDAWHKSFRAFLDELVRLSGIDEQNLTAAIRTVHQKYGTTEFSWLIDELDILDQAVPSGKTRDEYYDPALHAQNKARKEATVLYPGVKNTLEKLRSRGTTVIGYTESLAFWTHWRIQRTGIDGLLAYLYSSEDHDSPSCVVPEQRRHLPASYYQLRETVHRHVPKGVLKPSPFVLQQIIDDQGVTAAETVYVGDSLMKDIAMAQSVEAIDVLAQYGMRFRDPRYSLLQSVSHWTDQMVQYEQDGRPGVHPTPTLTLAEGLHELDEHVAFKPTQRTNE</sequence>
<dbReference type="Gene3D" id="1.10.150.520">
    <property type="match status" value="1"/>
</dbReference>
<evidence type="ECO:0008006" key="3">
    <source>
        <dbReference type="Google" id="ProtNLM"/>
    </source>
</evidence>
<proteinExistence type="predicted"/>
<comment type="caution">
    <text evidence="1">The sequence shown here is derived from an EMBL/GenBank/DDBJ whole genome shotgun (WGS) entry which is preliminary data.</text>
</comment>
<evidence type="ECO:0000313" key="1">
    <source>
        <dbReference type="EMBL" id="GAA4283827.1"/>
    </source>
</evidence>
<dbReference type="PANTHER" id="PTHR43434">
    <property type="entry name" value="PHOSPHOGLYCOLATE PHOSPHATASE"/>
    <property type="match status" value="1"/>
</dbReference>